<reference evidence="3 4" key="1">
    <citation type="submission" date="2018-03" db="EMBL/GenBank/DDBJ databases">
        <title>Genomic Encyclopedia of Archaeal and Bacterial Type Strains, Phase II (KMG-II): from individual species to whole genera.</title>
        <authorList>
            <person name="Goeker M."/>
        </authorList>
    </citation>
    <scope>NUCLEOTIDE SEQUENCE [LARGE SCALE GENOMIC DNA]</scope>
    <source>
        <strain evidence="3 4">DSM 100065</strain>
    </source>
</reference>
<feature type="domain" description="ChsH2 rubredoxin-like zinc ribbon" evidence="2">
    <location>
        <begin position="362"/>
        <end position="385"/>
    </location>
</feature>
<evidence type="ECO:0000259" key="1">
    <source>
        <dbReference type="Pfam" id="PF01796"/>
    </source>
</evidence>
<feature type="domain" description="ChsH2 C-terminal OB-fold" evidence="1">
    <location>
        <begin position="398"/>
        <end position="453"/>
    </location>
</feature>
<evidence type="ECO:0000313" key="3">
    <source>
        <dbReference type="EMBL" id="PRZ43962.1"/>
    </source>
</evidence>
<dbReference type="InterPro" id="IPR052513">
    <property type="entry name" value="Thioester_dehydratase-like"/>
</dbReference>
<dbReference type="SUPFAM" id="SSF53901">
    <property type="entry name" value="Thiolase-like"/>
    <property type="match status" value="2"/>
</dbReference>
<dbReference type="RefSeq" id="WP_106347027.1">
    <property type="nucleotide sequence ID" value="NZ_PVUE01000001.1"/>
</dbReference>
<keyword evidence="4" id="KW-1185">Reference proteome</keyword>
<comment type="caution">
    <text evidence="3">The sequence shown here is derived from an EMBL/GenBank/DDBJ whole genome shotgun (WGS) entry which is preliminary data.</text>
</comment>
<dbReference type="Proteomes" id="UP000237752">
    <property type="component" value="Unassembled WGS sequence"/>
</dbReference>
<dbReference type="PANTHER" id="PTHR34075:SF5">
    <property type="entry name" value="BLR3430 PROTEIN"/>
    <property type="match status" value="1"/>
</dbReference>
<dbReference type="Pfam" id="PF01796">
    <property type="entry name" value="OB_ChsH2_C"/>
    <property type="match status" value="1"/>
</dbReference>
<evidence type="ECO:0000313" key="4">
    <source>
        <dbReference type="Proteomes" id="UP000237752"/>
    </source>
</evidence>
<dbReference type="AlphaFoldDB" id="A0A2T1A5S4"/>
<sequence length="477" mass="49940">MTSRVGIAAYGSYIPYWRLGRQTVNTALGKPGGKGTRAVASYDEDTTTMAVEAARRAVAGLDSVAMLGGVISSTATPIYADKTNATTVHAALELDLDVRVSDQGGAARSGIAALIGGFYQPGGTLVTLADTRTGASGGADEVGTGDAAAAFVVGDGQSLDLIADLAGTGSGSAEFLDRWRAPGEPWAATWEERFGESVYVELAGRSFENALKSSGLTAGEINKFAVTGMSPRAAKAFAKGSGVPAEAIVPDLEAQIGNTGTAHPGVLLAAMLDEAKAGELIAVTMLADGADTVLLRVTEAIDSYRRPPSVQQQIAQGNETLSYLDFLSWKGAIRNQTPRRPDPDRAVAPATYRDSSWKYGFSGSKCTECGTRHMPPQRVCLKCGANDHMVHDKLSDVGAKIATYTIDHLAFSLAPPVVGVVLDFDGGGRFSCEMTDCDPEKVAIGQRAEMTFRKISTASGIHNYFWKARPAGEGTTS</sequence>
<dbReference type="InterPro" id="IPR022002">
    <property type="entry name" value="ChsH2_Znr"/>
</dbReference>
<dbReference type="Pfam" id="PF12172">
    <property type="entry name" value="zf-ChsH2"/>
    <property type="match status" value="1"/>
</dbReference>
<protein>
    <submittedName>
        <fullName evidence="3">3-hydroxy-3-methylglutaryl CoA synthase</fullName>
    </submittedName>
</protein>
<dbReference type="SUPFAM" id="SSF50249">
    <property type="entry name" value="Nucleic acid-binding proteins"/>
    <property type="match status" value="1"/>
</dbReference>
<evidence type="ECO:0000259" key="2">
    <source>
        <dbReference type="Pfam" id="PF12172"/>
    </source>
</evidence>
<gene>
    <name evidence="3" type="ORF">CLV47_10186</name>
</gene>
<organism evidence="3 4">
    <name type="scientific">Antricoccus suffuscus</name>
    <dbReference type="NCBI Taxonomy" id="1629062"/>
    <lineage>
        <taxon>Bacteria</taxon>
        <taxon>Bacillati</taxon>
        <taxon>Actinomycetota</taxon>
        <taxon>Actinomycetes</taxon>
        <taxon>Geodermatophilales</taxon>
        <taxon>Antricoccaceae</taxon>
        <taxon>Antricoccus</taxon>
    </lineage>
</organism>
<accession>A0A2T1A5S4</accession>
<dbReference type="GO" id="GO:0016746">
    <property type="term" value="F:acyltransferase activity"/>
    <property type="evidence" value="ECO:0007669"/>
    <property type="project" value="InterPro"/>
</dbReference>
<dbReference type="OrthoDB" id="8771453at2"/>
<dbReference type="Gene3D" id="3.40.47.10">
    <property type="match status" value="2"/>
</dbReference>
<proteinExistence type="predicted"/>
<dbReference type="PANTHER" id="PTHR34075">
    <property type="entry name" value="BLR3430 PROTEIN"/>
    <property type="match status" value="1"/>
</dbReference>
<dbReference type="EMBL" id="PVUE01000001">
    <property type="protein sequence ID" value="PRZ43962.1"/>
    <property type="molecule type" value="Genomic_DNA"/>
</dbReference>
<name>A0A2T1A5S4_9ACTN</name>
<dbReference type="InterPro" id="IPR016039">
    <property type="entry name" value="Thiolase-like"/>
</dbReference>
<dbReference type="InterPro" id="IPR002878">
    <property type="entry name" value="ChsH2_C"/>
</dbReference>
<dbReference type="InterPro" id="IPR012340">
    <property type="entry name" value="NA-bd_OB-fold"/>
</dbReference>